<dbReference type="InterPro" id="IPR001789">
    <property type="entry name" value="Sig_transdc_resp-reg_receiver"/>
</dbReference>
<accession>A0A1G9ZM61</accession>
<evidence type="ECO:0000256" key="1">
    <source>
        <dbReference type="ARBA" id="ARBA00018672"/>
    </source>
</evidence>
<evidence type="ECO:0000313" key="6">
    <source>
        <dbReference type="Proteomes" id="UP000187651"/>
    </source>
</evidence>
<dbReference type="SUPFAM" id="SSF52172">
    <property type="entry name" value="CheY-like"/>
    <property type="match status" value="1"/>
</dbReference>
<dbReference type="PANTHER" id="PTHR43228">
    <property type="entry name" value="TWO-COMPONENT RESPONSE REGULATOR"/>
    <property type="match status" value="1"/>
</dbReference>
<evidence type="ECO:0000256" key="2">
    <source>
        <dbReference type="ARBA" id="ARBA00024867"/>
    </source>
</evidence>
<evidence type="ECO:0000259" key="4">
    <source>
        <dbReference type="PROSITE" id="PS50110"/>
    </source>
</evidence>
<proteinExistence type="predicted"/>
<reference evidence="6" key="1">
    <citation type="submission" date="2016-10" db="EMBL/GenBank/DDBJ databases">
        <authorList>
            <person name="Varghese N."/>
            <person name="Submissions S."/>
        </authorList>
    </citation>
    <scope>NUCLEOTIDE SEQUENCE [LARGE SCALE GENOMIC DNA]</scope>
    <source>
        <strain evidence="6">M83</strain>
    </source>
</reference>
<dbReference type="OrthoDB" id="9790669at2"/>
<dbReference type="AlphaFoldDB" id="A0A1G9ZM61"/>
<feature type="domain" description="Response regulatory" evidence="4">
    <location>
        <begin position="3"/>
        <end position="118"/>
    </location>
</feature>
<dbReference type="RefSeq" id="WP_074522171.1">
    <property type="nucleotide sequence ID" value="NZ_FNHZ01000008.1"/>
</dbReference>
<sequence length="120" mass="13295">MAKILIVDDSKTSRKFLRTMLEEAGHEIVSEAVNGLEGVEKYKVYQPDIVTMDITMPVMDGIDAVKEIVDIEPQAKVIMVTAAGQKSNMVEALKRGAADFIQKPFDSEVILNTINKVLEE</sequence>
<keyword evidence="3" id="KW-0597">Phosphoprotein</keyword>
<protein>
    <recommendedName>
        <fullName evidence="1">Stage 0 sporulation protein A homolog</fullName>
    </recommendedName>
</protein>
<organism evidence="5 6">
    <name type="scientific">Lachnospira pectinoschiza</name>
    <dbReference type="NCBI Taxonomy" id="28052"/>
    <lineage>
        <taxon>Bacteria</taxon>
        <taxon>Bacillati</taxon>
        <taxon>Bacillota</taxon>
        <taxon>Clostridia</taxon>
        <taxon>Lachnospirales</taxon>
        <taxon>Lachnospiraceae</taxon>
        <taxon>Lachnospira</taxon>
    </lineage>
</organism>
<dbReference type="EMBL" id="FNHZ01000008">
    <property type="protein sequence ID" value="SDN22364.1"/>
    <property type="molecule type" value="Genomic_DNA"/>
</dbReference>
<evidence type="ECO:0000313" key="5">
    <source>
        <dbReference type="EMBL" id="SDN22364.1"/>
    </source>
</evidence>
<gene>
    <name evidence="5" type="ORF">SAMN05216544_2204</name>
</gene>
<dbReference type="PROSITE" id="PS50110">
    <property type="entry name" value="RESPONSE_REGULATORY"/>
    <property type="match status" value="1"/>
</dbReference>
<dbReference type="Gene3D" id="3.40.50.2300">
    <property type="match status" value="1"/>
</dbReference>
<dbReference type="GO" id="GO:0000160">
    <property type="term" value="P:phosphorelay signal transduction system"/>
    <property type="evidence" value="ECO:0007669"/>
    <property type="project" value="InterPro"/>
</dbReference>
<dbReference type="PANTHER" id="PTHR43228:SF1">
    <property type="entry name" value="TWO-COMPONENT RESPONSE REGULATOR ARR22"/>
    <property type="match status" value="1"/>
</dbReference>
<name>A0A1G9ZM61_9FIRM</name>
<dbReference type="SMART" id="SM00448">
    <property type="entry name" value="REC"/>
    <property type="match status" value="1"/>
</dbReference>
<keyword evidence="6" id="KW-1185">Reference proteome</keyword>
<feature type="modified residue" description="4-aspartylphosphate" evidence="3">
    <location>
        <position position="53"/>
    </location>
</feature>
<dbReference type="InterPro" id="IPR052048">
    <property type="entry name" value="ST_Response_Regulator"/>
</dbReference>
<evidence type="ECO:0000256" key="3">
    <source>
        <dbReference type="PROSITE-ProRule" id="PRU00169"/>
    </source>
</evidence>
<dbReference type="Pfam" id="PF00072">
    <property type="entry name" value="Response_reg"/>
    <property type="match status" value="1"/>
</dbReference>
<dbReference type="Proteomes" id="UP000187651">
    <property type="component" value="Unassembled WGS sequence"/>
</dbReference>
<dbReference type="InterPro" id="IPR011006">
    <property type="entry name" value="CheY-like_superfamily"/>
</dbReference>
<comment type="function">
    <text evidence="2">May play the central regulatory role in sporulation. It may be an element of the effector pathway responsible for the activation of sporulation genes in response to nutritional stress. Spo0A may act in concert with spo0H (a sigma factor) to control the expression of some genes that are critical to the sporulation process.</text>
</comment>